<keyword evidence="2" id="KW-1185">Reference proteome</keyword>
<proteinExistence type="predicted"/>
<evidence type="ECO:0000313" key="2">
    <source>
        <dbReference type="Proteomes" id="UP000724686"/>
    </source>
</evidence>
<accession>A0ABS2UEQ2</accession>
<reference evidence="1 2" key="1">
    <citation type="submission" date="2021-02" db="EMBL/GenBank/DDBJ databases">
        <title>Leptospira ainlahdjerensis sp. nov., Leptospira ainazelensis sp. nov., Leptospira abararensis sp. nov. and Leptospira chreensis sp. nov., four new species isolated from water sources in Algeria.</title>
        <authorList>
            <person name="Amara Korba A."/>
            <person name="Kainiu M."/>
            <person name="Vincent A.T."/>
            <person name="Mariet J.-F."/>
            <person name="Veyrier F.J."/>
            <person name="Goarant C."/>
            <person name="Picardeau M."/>
        </authorList>
    </citation>
    <scope>NUCLEOTIDE SEQUENCE [LARGE SCALE GENOMIC DNA]</scope>
    <source>
        <strain evidence="1 2">201903070</strain>
    </source>
</reference>
<dbReference type="Proteomes" id="UP000724686">
    <property type="component" value="Unassembled WGS sequence"/>
</dbReference>
<name>A0ABS2UEQ2_9LEPT</name>
<gene>
    <name evidence="1" type="ORF">JWG45_15925</name>
</gene>
<dbReference type="RefSeq" id="WP_205280630.1">
    <property type="nucleotide sequence ID" value="NZ_JAFFPU010000064.1"/>
</dbReference>
<evidence type="ECO:0000313" key="1">
    <source>
        <dbReference type="EMBL" id="MBM9578634.1"/>
    </source>
</evidence>
<sequence>MAPTIPVNATEPITVEGANATNIAAPRPIAAVVASAVTPTINDAYVAGANVIAEIPKPKTPTPKAGETII</sequence>
<comment type="caution">
    <text evidence="1">The sequence shown here is derived from an EMBL/GenBank/DDBJ whole genome shotgun (WGS) entry which is preliminary data.</text>
</comment>
<protein>
    <submittedName>
        <fullName evidence="1">Uncharacterized protein</fullName>
    </submittedName>
</protein>
<dbReference type="EMBL" id="JAFFPU010000064">
    <property type="protein sequence ID" value="MBM9578634.1"/>
    <property type="molecule type" value="Genomic_DNA"/>
</dbReference>
<organism evidence="1 2">
    <name type="scientific">Leptospira ainlahdjerensis</name>
    <dbReference type="NCBI Taxonomy" id="2810033"/>
    <lineage>
        <taxon>Bacteria</taxon>
        <taxon>Pseudomonadati</taxon>
        <taxon>Spirochaetota</taxon>
        <taxon>Spirochaetia</taxon>
        <taxon>Leptospirales</taxon>
        <taxon>Leptospiraceae</taxon>
        <taxon>Leptospira</taxon>
    </lineage>
</organism>